<evidence type="ECO:0000313" key="2">
    <source>
        <dbReference type="Proteomes" id="UP001145742"/>
    </source>
</evidence>
<dbReference type="EMBL" id="WHWB01034793">
    <property type="protein sequence ID" value="KAJ7404031.1"/>
    <property type="molecule type" value="Genomic_DNA"/>
</dbReference>
<gene>
    <name evidence="1" type="ORF">WISP_147948</name>
</gene>
<comment type="caution">
    <text evidence="1">The sequence shown here is derived from an EMBL/GenBank/DDBJ whole genome shotgun (WGS) entry which is preliminary data.</text>
</comment>
<reference evidence="1" key="1">
    <citation type="submission" date="2019-10" db="EMBL/GenBank/DDBJ databases">
        <authorList>
            <person name="Soares A.E.R."/>
            <person name="Aleixo A."/>
            <person name="Schneider P."/>
            <person name="Miyaki C.Y."/>
            <person name="Schneider M.P."/>
            <person name="Mello C."/>
            <person name="Vasconcelos A.T.R."/>
        </authorList>
    </citation>
    <scope>NUCLEOTIDE SEQUENCE</scope>
    <source>
        <tissue evidence="1">Muscle</tissue>
    </source>
</reference>
<accession>A0ABQ9CMZ5</accession>
<dbReference type="Proteomes" id="UP001145742">
    <property type="component" value="Unassembled WGS sequence"/>
</dbReference>
<protein>
    <submittedName>
        <fullName evidence="1">Uncharacterized protein</fullName>
    </submittedName>
</protein>
<proteinExistence type="predicted"/>
<sequence>MPMLSSSPGGRKKPLVTCQDDRLRETQCSELENHDCENDQLQFDPENMWDLLLQLDLYKSMKPDGIHPRILKKLVDAITKAFLMIWE</sequence>
<evidence type="ECO:0000313" key="1">
    <source>
        <dbReference type="EMBL" id="KAJ7404031.1"/>
    </source>
</evidence>
<name>A0ABQ9CMZ5_9PASS</name>
<organism evidence="1 2">
    <name type="scientific">Willisornis vidua</name>
    <name type="common">Xingu scale-backed antbird</name>
    <dbReference type="NCBI Taxonomy" id="1566151"/>
    <lineage>
        <taxon>Eukaryota</taxon>
        <taxon>Metazoa</taxon>
        <taxon>Chordata</taxon>
        <taxon>Craniata</taxon>
        <taxon>Vertebrata</taxon>
        <taxon>Euteleostomi</taxon>
        <taxon>Archelosauria</taxon>
        <taxon>Archosauria</taxon>
        <taxon>Dinosauria</taxon>
        <taxon>Saurischia</taxon>
        <taxon>Theropoda</taxon>
        <taxon>Coelurosauria</taxon>
        <taxon>Aves</taxon>
        <taxon>Neognathae</taxon>
        <taxon>Neoaves</taxon>
        <taxon>Telluraves</taxon>
        <taxon>Australaves</taxon>
        <taxon>Passeriformes</taxon>
        <taxon>Thamnophilidae</taxon>
        <taxon>Willisornis</taxon>
    </lineage>
</organism>
<keyword evidence="2" id="KW-1185">Reference proteome</keyword>